<dbReference type="HOGENOM" id="CLU_1648806_0_0_0"/>
<keyword evidence="3" id="KW-1185">Reference proteome</keyword>
<organism evidence="2 3">
    <name type="scientific">Candidatus Moduliflexus flocculans</name>
    <dbReference type="NCBI Taxonomy" id="1499966"/>
    <lineage>
        <taxon>Bacteria</taxon>
        <taxon>Candidatus Moduliflexota</taxon>
        <taxon>Candidatus Moduliflexia</taxon>
        <taxon>Candidatus Moduliflexales</taxon>
        <taxon>Candidatus Moduliflexaceae</taxon>
    </lineage>
</organism>
<dbReference type="InterPro" id="IPR028366">
    <property type="entry name" value="PhoU"/>
</dbReference>
<dbReference type="AlphaFoldDB" id="A0A0S6VY83"/>
<dbReference type="Proteomes" id="UP000030700">
    <property type="component" value="Unassembled WGS sequence"/>
</dbReference>
<gene>
    <name evidence="2" type="ORF">U14_01490</name>
</gene>
<accession>A0A0S6VY83</accession>
<dbReference type="Gene3D" id="1.20.58.220">
    <property type="entry name" value="Phosphate transport system protein phou homolog 2, domain 2"/>
    <property type="match status" value="2"/>
</dbReference>
<dbReference type="NCBIfam" id="TIGR02135">
    <property type="entry name" value="phoU_full"/>
    <property type="match status" value="1"/>
</dbReference>
<dbReference type="PANTHER" id="PTHR42930:SF3">
    <property type="entry name" value="PHOSPHATE-SPECIFIC TRANSPORT SYSTEM ACCESSORY PROTEIN PHOU"/>
    <property type="match status" value="1"/>
</dbReference>
<dbReference type="PANTHER" id="PTHR42930">
    <property type="entry name" value="PHOSPHATE-SPECIFIC TRANSPORT SYSTEM ACCESSORY PROTEIN PHOU"/>
    <property type="match status" value="1"/>
</dbReference>
<dbReference type="GO" id="GO:0045936">
    <property type="term" value="P:negative regulation of phosphate metabolic process"/>
    <property type="evidence" value="ECO:0007669"/>
    <property type="project" value="InterPro"/>
</dbReference>
<feature type="domain" description="PhoU" evidence="1">
    <location>
        <begin position="2"/>
        <end position="31"/>
    </location>
</feature>
<reference evidence="2 3" key="1">
    <citation type="journal article" date="2015" name="PeerJ">
        <title>First genomic representation of candidate bacterial phylum KSB3 points to enhanced environmental sensing as a trigger of wastewater bulking.</title>
        <authorList>
            <person name="Sekiguchi Y."/>
            <person name="Ohashi A."/>
            <person name="Parks D.H."/>
            <person name="Yamauchi T."/>
            <person name="Tyson G.W."/>
            <person name="Hugenholtz P."/>
        </authorList>
    </citation>
    <scope>NUCLEOTIDE SEQUENCE [LARGE SCALE GENOMIC DNA]</scope>
</reference>
<name>A0A0S6VY83_9BACT</name>
<evidence type="ECO:0000259" key="1">
    <source>
        <dbReference type="Pfam" id="PF01895"/>
    </source>
</evidence>
<dbReference type="Pfam" id="PF01895">
    <property type="entry name" value="PhoU"/>
    <property type="match status" value="2"/>
</dbReference>
<dbReference type="InterPro" id="IPR038078">
    <property type="entry name" value="PhoU-like_sf"/>
</dbReference>
<dbReference type="STRING" id="1499966.U14_01490"/>
<dbReference type="SUPFAM" id="SSF109755">
    <property type="entry name" value="PhoU-like"/>
    <property type="match status" value="1"/>
</dbReference>
<evidence type="ECO:0000313" key="2">
    <source>
        <dbReference type="EMBL" id="GAK50262.1"/>
    </source>
</evidence>
<protein>
    <submittedName>
        <fullName evidence="2">Phosphate uptake regulator, PhoU</fullName>
    </submittedName>
</protein>
<evidence type="ECO:0000313" key="3">
    <source>
        <dbReference type="Proteomes" id="UP000030700"/>
    </source>
</evidence>
<dbReference type="EMBL" id="DF820456">
    <property type="protein sequence ID" value="GAK50262.1"/>
    <property type="molecule type" value="Genomic_DNA"/>
</dbReference>
<dbReference type="InterPro" id="IPR026022">
    <property type="entry name" value="PhoU_dom"/>
</dbReference>
<feature type="domain" description="PhoU" evidence="1">
    <location>
        <begin position="49"/>
        <end position="132"/>
    </location>
</feature>
<proteinExistence type="predicted"/>
<sequence>MAVDLRVIIAVLKINNDLERIGDLAVAIAERAASLSTVREISLPFDFGRMSGRVQEMLRKSLDALVQWNIGLANDVCSLDDEVDEENRAMYRNVREAILQHPDHSEQLLGGLSVSRYLERIADHATNIAEDVIYLISGSIVRHSMYEDDKFRPVELSEIN</sequence>
<dbReference type="GO" id="GO:0030643">
    <property type="term" value="P:intracellular phosphate ion homeostasis"/>
    <property type="evidence" value="ECO:0007669"/>
    <property type="project" value="InterPro"/>
</dbReference>